<evidence type="ECO:0000313" key="1">
    <source>
        <dbReference type="EMBL" id="MCI51797.1"/>
    </source>
</evidence>
<proteinExistence type="predicted"/>
<protein>
    <submittedName>
        <fullName evidence="1">Uncharacterized protein</fullName>
    </submittedName>
</protein>
<reference evidence="1 2" key="1">
    <citation type="journal article" date="2018" name="Front. Plant Sci.">
        <title>Red Clover (Trifolium pratense) and Zigzag Clover (T. medium) - A Picture of Genomic Similarities and Differences.</title>
        <authorList>
            <person name="Dluhosova J."/>
            <person name="Istvanek J."/>
            <person name="Nedelnik J."/>
            <person name="Repkova J."/>
        </authorList>
    </citation>
    <scope>NUCLEOTIDE SEQUENCE [LARGE SCALE GENOMIC DNA]</scope>
    <source>
        <strain evidence="2">cv. 10/8</strain>
        <tissue evidence="1">Leaf</tissue>
    </source>
</reference>
<keyword evidence="2" id="KW-1185">Reference proteome</keyword>
<sequence length="25" mass="3015">MTQLTRKDQPFAWTDKCEVSFQLLK</sequence>
<accession>A0A392STQ4</accession>
<name>A0A392STQ4_9FABA</name>
<organism evidence="1 2">
    <name type="scientific">Trifolium medium</name>
    <dbReference type="NCBI Taxonomy" id="97028"/>
    <lineage>
        <taxon>Eukaryota</taxon>
        <taxon>Viridiplantae</taxon>
        <taxon>Streptophyta</taxon>
        <taxon>Embryophyta</taxon>
        <taxon>Tracheophyta</taxon>
        <taxon>Spermatophyta</taxon>
        <taxon>Magnoliopsida</taxon>
        <taxon>eudicotyledons</taxon>
        <taxon>Gunneridae</taxon>
        <taxon>Pentapetalae</taxon>
        <taxon>rosids</taxon>
        <taxon>fabids</taxon>
        <taxon>Fabales</taxon>
        <taxon>Fabaceae</taxon>
        <taxon>Papilionoideae</taxon>
        <taxon>50 kb inversion clade</taxon>
        <taxon>NPAAA clade</taxon>
        <taxon>Hologalegina</taxon>
        <taxon>IRL clade</taxon>
        <taxon>Trifolieae</taxon>
        <taxon>Trifolium</taxon>
    </lineage>
</organism>
<dbReference type="AlphaFoldDB" id="A0A392STQ4"/>
<dbReference type="EMBL" id="LXQA010437483">
    <property type="protein sequence ID" value="MCI51797.1"/>
    <property type="molecule type" value="Genomic_DNA"/>
</dbReference>
<dbReference type="Proteomes" id="UP000265520">
    <property type="component" value="Unassembled WGS sequence"/>
</dbReference>
<feature type="non-terminal residue" evidence="1">
    <location>
        <position position="25"/>
    </location>
</feature>
<evidence type="ECO:0000313" key="2">
    <source>
        <dbReference type="Proteomes" id="UP000265520"/>
    </source>
</evidence>
<comment type="caution">
    <text evidence="1">The sequence shown here is derived from an EMBL/GenBank/DDBJ whole genome shotgun (WGS) entry which is preliminary data.</text>
</comment>